<evidence type="ECO:0000256" key="1">
    <source>
        <dbReference type="SAM" id="Phobius"/>
    </source>
</evidence>
<feature type="transmembrane region" description="Helical" evidence="1">
    <location>
        <begin position="21"/>
        <end position="47"/>
    </location>
</feature>
<keyword evidence="1" id="KW-0812">Transmembrane</keyword>
<dbReference type="EMBL" id="AP022325">
    <property type="protein sequence ID" value="BBU47999.1"/>
    <property type="molecule type" value="Genomic_DNA"/>
</dbReference>
<feature type="transmembrane region" description="Helical" evidence="1">
    <location>
        <begin position="59"/>
        <end position="78"/>
    </location>
</feature>
<evidence type="ECO:0000313" key="3">
    <source>
        <dbReference type="Proteomes" id="UP000464317"/>
    </source>
</evidence>
<name>A0A809SEM0_9BACT</name>
<feature type="transmembrane region" description="Helical" evidence="1">
    <location>
        <begin position="124"/>
        <end position="144"/>
    </location>
</feature>
<proteinExistence type="predicted"/>
<dbReference type="NCBIfam" id="NF045951">
    <property type="entry name" value="MAG0110_fam"/>
    <property type="match status" value="1"/>
</dbReference>
<evidence type="ECO:0000313" key="2">
    <source>
        <dbReference type="EMBL" id="BBU47999.1"/>
    </source>
</evidence>
<keyword evidence="1" id="KW-0472">Membrane</keyword>
<feature type="transmembrane region" description="Helical" evidence="1">
    <location>
        <begin position="90"/>
        <end position="112"/>
    </location>
</feature>
<dbReference type="AlphaFoldDB" id="A0A809SEM0"/>
<feature type="transmembrane region" description="Helical" evidence="1">
    <location>
        <begin position="219"/>
        <end position="241"/>
    </location>
</feature>
<organism evidence="2 3">
    <name type="scientific">Mycoplasmopsis felis</name>
    <dbReference type="NCBI Taxonomy" id="33923"/>
    <lineage>
        <taxon>Bacteria</taxon>
        <taxon>Bacillati</taxon>
        <taxon>Mycoplasmatota</taxon>
        <taxon>Mycoplasmoidales</taxon>
        <taxon>Metamycoplasmataceae</taxon>
        <taxon>Mycoplasmopsis</taxon>
    </lineage>
</organism>
<accession>A0A809SEM0</accession>
<feature type="transmembrane region" description="Helical" evidence="1">
    <location>
        <begin position="151"/>
        <end position="173"/>
    </location>
</feature>
<dbReference type="Proteomes" id="UP000464317">
    <property type="component" value="Chromosome"/>
</dbReference>
<evidence type="ECO:0008006" key="4">
    <source>
        <dbReference type="Google" id="ProtNLM"/>
    </source>
</evidence>
<keyword evidence="1" id="KW-1133">Transmembrane helix</keyword>
<feature type="transmembrane region" description="Helical" evidence="1">
    <location>
        <begin position="179"/>
        <end position="198"/>
    </location>
</feature>
<dbReference type="KEGG" id="mfel:JPM2_6920"/>
<gene>
    <name evidence="2" type="ORF">JPM2_6920</name>
</gene>
<keyword evidence="3" id="KW-1185">Reference proteome</keyword>
<protein>
    <recommendedName>
        <fullName evidence="4">Inhibitor of apoptosis-promoting Bax1</fullName>
    </recommendedName>
</protein>
<dbReference type="RefSeq" id="WP_161553384.1">
    <property type="nucleotide sequence ID" value="NZ_AP022325.1"/>
</dbReference>
<sequence length="246" mass="28252">MNEQYNLDFKFHTNSSVKRKVWGISFSVMSIMFIGVILLSTLCSWLLYTADISLQHKIYTSFILLIVGVIGLLLVNWISVFFTRNIQKKVLFSAPFEFIFWISILTGLLSYLRFSDENINVENILLVSLIPIGILFVSGLIGYFDLIKQKVLIILGSLLSFGLLIMFIISFFVLNIQPLYSIISIHLISIFVAIEIYTAKKEIESMNSLDNKEINLFGLYLGVRLFSSSIALFYHILLLFFGRNRK</sequence>
<reference evidence="2 3" key="1">
    <citation type="submission" date="2020-01" db="EMBL/GenBank/DDBJ databases">
        <title>Complete genome sequence of Mycoplasma felis strain Myco-2.</title>
        <authorList>
            <person name="Kinoshita Y."/>
            <person name="Niwa H."/>
            <person name="Uchida-Fujii E."/>
            <person name="Nukada T."/>
        </authorList>
    </citation>
    <scope>NUCLEOTIDE SEQUENCE [LARGE SCALE GENOMIC DNA]</scope>
    <source>
        <strain evidence="2 3">Myco-2</strain>
    </source>
</reference>